<dbReference type="EMBL" id="ML003250">
    <property type="protein sequence ID" value="RKP34325.1"/>
    <property type="molecule type" value="Genomic_DNA"/>
</dbReference>
<dbReference type="AlphaFoldDB" id="A0A4P9ZMH6"/>
<accession>A0A4P9ZMH6</accession>
<dbReference type="Proteomes" id="UP000268162">
    <property type="component" value="Unassembled WGS sequence"/>
</dbReference>
<protein>
    <submittedName>
        <fullName evidence="1">Uncharacterized protein</fullName>
    </submittedName>
</protein>
<gene>
    <name evidence="1" type="ORF">BJ085DRAFT_38431</name>
</gene>
<sequence length="279" mass="31853">MTRLSTTNRFTDLVDFMDGLKEWLIDIYVAERVAMLNIEYKSKPGARTVADKVAHDRDMAEAIVSAKEVVLCKYHDFNRFAVILAAVAQKTDLLARFTEMYTDSSSDIDASDMNNAKWELVSIMKMLQLPKGVAFLASHWRNYQSKEMNRATGPGFGQDKLAEHLIMEGEEEANEGPAEFDDLNDLPNISHIHLTDENQMRLLAFVPEFDSDEPYQVSEMRPNAHQYMNIDYTSRIMKPEYFITLNYILNKSELAFIEVKFSRTLAVGSTLLSLVRSAL</sequence>
<keyword evidence="2" id="KW-1185">Reference proteome</keyword>
<evidence type="ECO:0000313" key="1">
    <source>
        <dbReference type="EMBL" id="RKP34325.1"/>
    </source>
</evidence>
<proteinExistence type="predicted"/>
<evidence type="ECO:0000313" key="2">
    <source>
        <dbReference type="Proteomes" id="UP000268162"/>
    </source>
</evidence>
<organism evidence="1 2">
    <name type="scientific">Dimargaris cristalligena</name>
    <dbReference type="NCBI Taxonomy" id="215637"/>
    <lineage>
        <taxon>Eukaryota</taxon>
        <taxon>Fungi</taxon>
        <taxon>Fungi incertae sedis</taxon>
        <taxon>Zoopagomycota</taxon>
        <taxon>Kickxellomycotina</taxon>
        <taxon>Dimargaritomycetes</taxon>
        <taxon>Dimargaritales</taxon>
        <taxon>Dimargaritaceae</taxon>
        <taxon>Dimargaris</taxon>
    </lineage>
</organism>
<reference evidence="2" key="1">
    <citation type="journal article" date="2018" name="Nat. Microbiol.">
        <title>Leveraging single-cell genomics to expand the fungal tree of life.</title>
        <authorList>
            <person name="Ahrendt S.R."/>
            <person name="Quandt C.A."/>
            <person name="Ciobanu D."/>
            <person name="Clum A."/>
            <person name="Salamov A."/>
            <person name="Andreopoulos B."/>
            <person name="Cheng J.F."/>
            <person name="Woyke T."/>
            <person name="Pelin A."/>
            <person name="Henrissat B."/>
            <person name="Reynolds N.K."/>
            <person name="Benny G.L."/>
            <person name="Smith M.E."/>
            <person name="James T.Y."/>
            <person name="Grigoriev I.V."/>
        </authorList>
    </citation>
    <scope>NUCLEOTIDE SEQUENCE [LARGE SCALE GENOMIC DNA]</scope>
    <source>
        <strain evidence="2">RSA 468</strain>
    </source>
</reference>
<name>A0A4P9ZMH6_9FUNG</name>